<feature type="chain" id="PRO_5042830885" evidence="1">
    <location>
        <begin position="23"/>
        <end position="195"/>
    </location>
</feature>
<feature type="signal peptide" evidence="1">
    <location>
        <begin position="1"/>
        <end position="22"/>
    </location>
</feature>
<dbReference type="EMBL" id="JAYMYQ010000001">
    <property type="protein sequence ID" value="KAK7359348.1"/>
    <property type="molecule type" value="Genomic_DNA"/>
</dbReference>
<protein>
    <submittedName>
        <fullName evidence="2">Uncharacterized protein</fullName>
    </submittedName>
</protein>
<dbReference type="PROSITE" id="PS51257">
    <property type="entry name" value="PROKAR_LIPOPROTEIN"/>
    <property type="match status" value="1"/>
</dbReference>
<dbReference type="Proteomes" id="UP001367508">
    <property type="component" value="Unassembled WGS sequence"/>
</dbReference>
<organism evidence="2 3">
    <name type="scientific">Canavalia gladiata</name>
    <name type="common">Sword bean</name>
    <name type="synonym">Dolichos gladiatus</name>
    <dbReference type="NCBI Taxonomy" id="3824"/>
    <lineage>
        <taxon>Eukaryota</taxon>
        <taxon>Viridiplantae</taxon>
        <taxon>Streptophyta</taxon>
        <taxon>Embryophyta</taxon>
        <taxon>Tracheophyta</taxon>
        <taxon>Spermatophyta</taxon>
        <taxon>Magnoliopsida</taxon>
        <taxon>eudicotyledons</taxon>
        <taxon>Gunneridae</taxon>
        <taxon>Pentapetalae</taxon>
        <taxon>rosids</taxon>
        <taxon>fabids</taxon>
        <taxon>Fabales</taxon>
        <taxon>Fabaceae</taxon>
        <taxon>Papilionoideae</taxon>
        <taxon>50 kb inversion clade</taxon>
        <taxon>NPAAA clade</taxon>
        <taxon>indigoferoid/millettioid clade</taxon>
        <taxon>Phaseoleae</taxon>
        <taxon>Canavalia</taxon>
    </lineage>
</organism>
<gene>
    <name evidence="2" type="ORF">VNO77_01303</name>
</gene>
<sequence length="195" mass="21800">MVNSKACLGQCFLCFCFLFTSSCYLRKLNKKSFVVLFDCVNLAFELMPIVSNSDVDEPVKSLNERCEKHYLIFFISIATLCGWQPGIQEGAADWDNDWDKLEDRLSDAALVLEPIAGIDINDKATIRASKYIPKGGYAQFPKKDGQRGKRLGLGVPFGICFGVLKGSEPKLIEIAYSFEQATMIRKPPPICKLQV</sequence>
<evidence type="ECO:0000313" key="3">
    <source>
        <dbReference type="Proteomes" id="UP001367508"/>
    </source>
</evidence>
<evidence type="ECO:0000313" key="2">
    <source>
        <dbReference type="EMBL" id="KAK7359348.1"/>
    </source>
</evidence>
<name>A0AAN9MXH4_CANGL</name>
<proteinExistence type="predicted"/>
<keyword evidence="3" id="KW-1185">Reference proteome</keyword>
<dbReference type="PANTHER" id="PTHR42678">
    <property type="entry name" value="AMIDASE"/>
    <property type="match status" value="1"/>
</dbReference>
<dbReference type="AlphaFoldDB" id="A0AAN9MXH4"/>
<evidence type="ECO:0000256" key="1">
    <source>
        <dbReference type="SAM" id="SignalP"/>
    </source>
</evidence>
<reference evidence="2 3" key="1">
    <citation type="submission" date="2024-01" db="EMBL/GenBank/DDBJ databases">
        <title>The genomes of 5 underutilized Papilionoideae crops provide insights into root nodulation and disease resistanc.</title>
        <authorList>
            <person name="Jiang F."/>
        </authorList>
    </citation>
    <scope>NUCLEOTIDE SEQUENCE [LARGE SCALE GENOMIC DNA]</scope>
    <source>
        <strain evidence="2">LVBAO_FW01</strain>
        <tissue evidence="2">Leaves</tissue>
    </source>
</reference>
<comment type="caution">
    <text evidence="2">The sequence shown here is derived from an EMBL/GenBank/DDBJ whole genome shotgun (WGS) entry which is preliminary data.</text>
</comment>
<dbReference type="PANTHER" id="PTHR42678:SF36">
    <property type="entry name" value="C869.01-LIKE PROTEIN, PUTATIVE-RELATED"/>
    <property type="match status" value="1"/>
</dbReference>
<accession>A0AAN9MXH4</accession>
<keyword evidence="1" id="KW-0732">Signal</keyword>